<accession>A0AAV7L9Q8</accession>
<dbReference type="AlphaFoldDB" id="A0AAV7L9Q8"/>
<gene>
    <name evidence="4" type="ORF">NDU88_001513</name>
</gene>
<reference evidence="4" key="1">
    <citation type="journal article" date="2022" name="bioRxiv">
        <title>Sequencing and chromosome-scale assembly of the giantPleurodeles waltlgenome.</title>
        <authorList>
            <person name="Brown T."/>
            <person name="Elewa A."/>
            <person name="Iarovenko S."/>
            <person name="Subramanian E."/>
            <person name="Araus A.J."/>
            <person name="Petzold A."/>
            <person name="Susuki M."/>
            <person name="Suzuki K.-i.T."/>
            <person name="Hayashi T."/>
            <person name="Toyoda A."/>
            <person name="Oliveira C."/>
            <person name="Osipova E."/>
            <person name="Leigh N.D."/>
            <person name="Simon A."/>
            <person name="Yun M.H."/>
        </authorList>
    </citation>
    <scope>NUCLEOTIDE SEQUENCE</scope>
    <source>
        <strain evidence="4">20211129_DDA</strain>
        <tissue evidence="4">Liver</tissue>
    </source>
</reference>
<dbReference type="InterPro" id="IPR000477">
    <property type="entry name" value="RT_dom"/>
</dbReference>
<comment type="caution">
    <text evidence="4">The sequence shown here is derived from an EMBL/GenBank/DDBJ whole genome shotgun (WGS) entry which is preliminary data.</text>
</comment>
<dbReference type="SUPFAM" id="SSF56672">
    <property type="entry name" value="DNA/RNA polymerases"/>
    <property type="match status" value="1"/>
</dbReference>
<dbReference type="InterPro" id="IPR052055">
    <property type="entry name" value="Hepadnavirus_pol/RT"/>
</dbReference>
<dbReference type="Proteomes" id="UP001066276">
    <property type="component" value="Chromosome 11"/>
</dbReference>
<keyword evidence="5" id="KW-1185">Reference proteome</keyword>
<name>A0AAV7L9Q8_PLEWA</name>
<protein>
    <recommendedName>
        <fullName evidence="2">ribonuclease H</fullName>
        <ecNumber evidence="2">3.1.26.4</ecNumber>
    </recommendedName>
</protein>
<comment type="similarity">
    <text evidence="1">Belongs to the beta type-B retroviral polymerase family. HERV class-II K(HML-2) pol subfamily.</text>
</comment>
<dbReference type="PANTHER" id="PTHR33050">
    <property type="entry name" value="REVERSE TRANSCRIPTASE DOMAIN-CONTAINING PROTEIN"/>
    <property type="match status" value="1"/>
</dbReference>
<dbReference type="InterPro" id="IPR043502">
    <property type="entry name" value="DNA/RNA_pol_sf"/>
</dbReference>
<dbReference type="GO" id="GO:0004523">
    <property type="term" value="F:RNA-DNA hybrid ribonuclease activity"/>
    <property type="evidence" value="ECO:0007669"/>
    <property type="project" value="UniProtKB-EC"/>
</dbReference>
<dbReference type="Pfam" id="PF00078">
    <property type="entry name" value="RVT_1"/>
    <property type="match status" value="1"/>
</dbReference>
<feature type="domain" description="Reverse transcriptase" evidence="3">
    <location>
        <begin position="72"/>
        <end position="267"/>
    </location>
</feature>
<evidence type="ECO:0000313" key="5">
    <source>
        <dbReference type="Proteomes" id="UP001066276"/>
    </source>
</evidence>
<dbReference type="Gene3D" id="3.30.70.270">
    <property type="match status" value="1"/>
</dbReference>
<evidence type="ECO:0000256" key="2">
    <source>
        <dbReference type="ARBA" id="ARBA00012180"/>
    </source>
</evidence>
<dbReference type="Gene3D" id="3.10.10.10">
    <property type="entry name" value="HIV Type 1 Reverse Transcriptase, subunit A, domain 1"/>
    <property type="match status" value="1"/>
</dbReference>
<organism evidence="4 5">
    <name type="scientific">Pleurodeles waltl</name>
    <name type="common">Iberian ribbed newt</name>
    <dbReference type="NCBI Taxonomy" id="8319"/>
    <lineage>
        <taxon>Eukaryota</taxon>
        <taxon>Metazoa</taxon>
        <taxon>Chordata</taxon>
        <taxon>Craniata</taxon>
        <taxon>Vertebrata</taxon>
        <taxon>Euteleostomi</taxon>
        <taxon>Amphibia</taxon>
        <taxon>Batrachia</taxon>
        <taxon>Caudata</taxon>
        <taxon>Salamandroidea</taxon>
        <taxon>Salamandridae</taxon>
        <taxon>Pleurodelinae</taxon>
        <taxon>Pleurodeles</taxon>
    </lineage>
</organism>
<dbReference type="EC" id="3.1.26.4" evidence="2"/>
<dbReference type="InterPro" id="IPR043128">
    <property type="entry name" value="Rev_trsase/Diguanyl_cyclase"/>
</dbReference>
<evidence type="ECO:0000256" key="1">
    <source>
        <dbReference type="ARBA" id="ARBA00010879"/>
    </source>
</evidence>
<evidence type="ECO:0000313" key="4">
    <source>
        <dbReference type="EMBL" id="KAJ1088356.1"/>
    </source>
</evidence>
<sequence>MPIKVHRICFWVGQYGLERQGQLLLQGFSKGFELGYNGPRERRWAENLPYILGKEELVRLKLEKEVDEGRMEGPFSDWPLENLIVSPIGVVPKKEPGQYRLIHHLSWPEGVSVNYLIPEELTKVSYASVDVAMALVEALGPSTLMATTDIKSAFRLLLVHPQDFKLLGIQFQGSWYVDQALCIGCSISCSLFECFSTFLQWIFVQVTGHASVTHYLYDLFLAGPRESDSCKVALENFQSLMGDLGVPLAPEKTVGPCTALSFLGIELDTVDMVTRLPGEKKRVMLETVRSMIQKRKVAVKEIEALLLSGERYDGGSEKKRGFSVAVAPSPFLVAETDNGHMTDENGWEENMTRQLQIGQGWTVAGLRR</sequence>
<dbReference type="PROSITE" id="PS50878">
    <property type="entry name" value="RT_POL"/>
    <property type="match status" value="1"/>
</dbReference>
<evidence type="ECO:0000259" key="3">
    <source>
        <dbReference type="PROSITE" id="PS50878"/>
    </source>
</evidence>
<proteinExistence type="inferred from homology"/>
<dbReference type="PANTHER" id="PTHR33050:SF8">
    <property type="entry name" value="REVERSE TRANSCRIPTASE DOMAIN-CONTAINING PROTEIN"/>
    <property type="match status" value="1"/>
</dbReference>
<dbReference type="EMBL" id="JANPWB010000015">
    <property type="protein sequence ID" value="KAJ1088356.1"/>
    <property type="molecule type" value="Genomic_DNA"/>
</dbReference>